<evidence type="ECO:0000313" key="2">
    <source>
        <dbReference type="EMBL" id="MXU92405.1"/>
    </source>
</evidence>
<evidence type="ECO:0000256" key="1">
    <source>
        <dbReference type="SAM" id="Phobius"/>
    </source>
</evidence>
<keyword evidence="1" id="KW-0812">Transmembrane</keyword>
<keyword evidence="1" id="KW-1133">Transmembrane helix</keyword>
<reference evidence="2" key="1">
    <citation type="submission" date="2019-12" db="EMBL/GenBank/DDBJ databases">
        <title>An insight into the sialome of adult female Ixodes ricinus ticks feeding for 6 days.</title>
        <authorList>
            <person name="Perner J."/>
            <person name="Ribeiro J.M.C."/>
        </authorList>
    </citation>
    <scope>NUCLEOTIDE SEQUENCE</scope>
    <source>
        <strain evidence="2">Semi-engorged</strain>
        <tissue evidence="2">Salivary glands</tissue>
    </source>
</reference>
<protein>
    <submittedName>
        <fullName evidence="2">Uncharacterized protein</fullName>
    </submittedName>
</protein>
<feature type="transmembrane region" description="Helical" evidence="1">
    <location>
        <begin position="53"/>
        <end position="72"/>
    </location>
</feature>
<sequence length="132" mass="14576">MPGVRCPLSLNCFVPLCLSFSLCLWVLPFLFASQSGRRLLGLVFRRGVGGVSFVSRVWLLFITCPSIFFRVFRPSRGTIQARVKCSIRSSVVNSPTLARDSIDPEHGAAQTGSIFPFFNRTCAAATIVRSFI</sequence>
<proteinExistence type="predicted"/>
<dbReference type="EMBL" id="GIFC01010322">
    <property type="protein sequence ID" value="MXU92405.1"/>
    <property type="molecule type" value="Transcribed_RNA"/>
</dbReference>
<feature type="transmembrane region" description="Helical" evidence="1">
    <location>
        <begin position="12"/>
        <end position="33"/>
    </location>
</feature>
<name>A0A6B0URQ5_IXORI</name>
<dbReference type="AlphaFoldDB" id="A0A6B0URQ5"/>
<accession>A0A6B0URQ5</accession>
<keyword evidence="1" id="KW-0472">Membrane</keyword>
<organism evidence="2">
    <name type="scientific">Ixodes ricinus</name>
    <name type="common">Common tick</name>
    <name type="synonym">Acarus ricinus</name>
    <dbReference type="NCBI Taxonomy" id="34613"/>
    <lineage>
        <taxon>Eukaryota</taxon>
        <taxon>Metazoa</taxon>
        <taxon>Ecdysozoa</taxon>
        <taxon>Arthropoda</taxon>
        <taxon>Chelicerata</taxon>
        <taxon>Arachnida</taxon>
        <taxon>Acari</taxon>
        <taxon>Parasitiformes</taxon>
        <taxon>Ixodida</taxon>
        <taxon>Ixodoidea</taxon>
        <taxon>Ixodidae</taxon>
        <taxon>Ixodinae</taxon>
        <taxon>Ixodes</taxon>
    </lineage>
</organism>